<evidence type="ECO:0000313" key="3">
    <source>
        <dbReference type="Proteomes" id="UP000708208"/>
    </source>
</evidence>
<evidence type="ECO:0000313" key="2">
    <source>
        <dbReference type="EMBL" id="CAG7718996.1"/>
    </source>
</evidence>
<dbReference type="Proteomes" id="UP000708208">
    <property type="component" value="Unassembled WGS sequence"/>
</dbReference>
<dbReference type="AlphaFoldDB" id="A0A8J2NMU2"/>
<name>A0A8J2NMU2_9HEXA</name>
<keyword evidence="3" id="KW-1185">Reference proteome</keyword>
<evidence type="ECO:0000256" key="1">
    <source>
        <dbReference type="SAM" id="Coils"/>
    </source>
</evidence>
<feature type="coiled-coil region" evidence="1">
    <location>
        <begin position="1"/>
        <end position="28"/>
    </location>
</feature>
<protein>
    <submittedName>
        <fullName evidence="2">Uncharacterized protein</fullName>
    </submittedName>
</protein>
<reference evidence="2" key="1">
    <citation type="submission" date="2021-06" db="EMBL/GenBank/DDBJ databases">
        <authorList>
            <person name="Hodson N. C."/>
            <person name="Mongue J. A."/>
            <person name="Jaron S. K."/>
        </authorList>
    </citation>
    <scope>NUCLEOTIDE SEQUENCE</scope>
</reference>
<accession>A0A8J2NMU2</accession>
<dbReference type="EMBL" id="CAJVCH010057791">
    <property type="protein sequence ID" value="CAG7718996.1"/>
    <property type="molecule type" value="Genomic_DNA"/>
</dbReference>
<keyword evidence="1" id="KW-0175">Coiled coil</keyword>
<sequence>MEILLVTNAEVQAMVERLENRYGEASRICGIQRCHAFKPISGSQVEVRVFSSSERSEVFSLFEEEVARPLIPAHGSYVAVEVNRKFQLGIVHGLNLDGQSVDINFMQRSGSRNSFSWPRVPKIDSMELYHLLGPVEAPDVTSTPGRMYKLGLPEFNRISEILANHIS</sequence>
<comment type="caution">
    <text evidence="2">The sequence shown here is derived from an EMBL/GenBank/DDBJ whole genome shotgun (WGS) entry which is preliminary data.</text>
</comment>
<gene>
    <name evidence="2" type="ORF">AFUS01_LOCUS8346</name>
</gene>
<proteinExistence type="predicted"/>
<organism evidence="2 3">
    <name type="scientific">Allacma fusca</name>
    <dbReference type="NCBI Taxonomy" id="39272"/>
    <lineage>
        <taxon>Eukaryota</taxon>
        <taxon>Metazoa</taxon>
        <taxon>Ecdysozoa</taxon>
        <taxon>Arthropoda</taxon>
        <taxon>Hexapoda</taxon>
        <taxon>Collembola</taxon>
        <taxon>Symphypleona</taxon>
        <taxon>Sminthuridae</taxon>
        <taxon>Allacma</taxon>
    </lineage>
</organism>